<feature type="region of interest" description="Disordered" evidence="1">
    <location>
        <begin position="476"/>
        <end position="501"/>
    </location>
</feature>
<dbReference type="Pfam" id="PF10358">
    <property type="entry name" value="NT-C2"/>
    <property type="match status" value="1"/>
</dbReference>
<evidence type="ECO:0000259" key="2">
    <source>
        <dbReference type="PROSITE" id="PS51840"/>
    </source>
</evidence>
<dbReference type="InterPro" id="IPR019448">
    <property type="entry name" value="NT-C2"/>
</dbReference>
<reference evidence="3" key="1">
    <citation type="submission" date="2022-04" db="EMBL/GenBank/DDBJ databases">
        <title>Carnegiea gigantea Genome sequencing and assembly v2.</title>
        <authorList>
            <person name="Copetti D."/>
            <person name="Sanderson M.J."/>
            <person name="Burquez A."/>
            <person name="Wojciechowski M.F."/>
        </authorList>
    </citation>
    <scope>NUCLEOTIDE SEQUENCE</scope>
    <source>
        <strain evidence="3">SGP5-SGP5p</strain>
        <tissue evidence="3">Aerial part</tissue>
    </source>
</reference>
<dbReference type="Proteomes" id="UP001153076">
    <property type="component" value="Unassembled WGS sequence"/>
</dbReference>
<keyword evidence="4" id="KW-1185">Reference proteome</keyword>
<dbReference type="PANTHER" id="PTHR31344:SF13">
    <property type="entry name" value="EEIG1_EHBP1 PROTEIN AMINO-TERMINAL DOMAIN PROTEIN"/>
    <property type="match status" value="1"/>
</dbReference>
<dbReference type="AlphaFoldDB" id="A0A9Q1KXT6"/>
<protein>
    <recommendedName>
        <fullName evidence="2">C2 NT-type domain-containing protein</fullName>
    </recommendedName>
</protein>
<feature type="region of interest" description="Disordered" evidence="1">
    <location>
        <begin position="315"/>
        <end position="334"/>
    </location>
</feature>
<accession>A0A9Q1KXT6</accession>
<dbReference type="OrthoDB" id="20172at2759"/>
<evidence type="ECO:0000256" key="1">
    <source>
        <dbReference type="SAM" id="MobiDB-lite"/>
    </source>
</evidence>
<feature type="region of interest" description="Disordered" evidence="1">
    <location>
        <begin position="342"/>
        <end position="364"/>
    </location>
</feature>
<gene>
    <name evidence="3" type="ORF">Cgig2_018172</name>
</gene>
<feature type="domain" description="C2 NT-type" evidence="2">
    <location>
        <begin position="5"/>
        <end position="153"/>
    </location>
</feature>
<dbReference type="EMBL" id="JAKOGI010000008">
    <property type="protein sequence ID" value="KAJ8451538.1"/>
    <property type="molecule type" value="Genomic_DNA"/>
</dbReference>
<sequence length="874" mass="97355">MVLGKKKKKGISLQVDYIVSVMEIKPWPPSVALCAVQTVLIQWENGEQNNGFLPPGVPSFNGFDDGRIEFNEFFKLPVTLTGKNQGFQKNYLEFHLYEPKKDKAIKGQLLGTATINLAEYGIIKEARTITAPIVIKKISKGMSQPLLYVQIQPFDNEGIESVLRMMSEQCDEDSELASLTDDDDGMSVSSRTPTAFQAGNAAFQIDEVLNFVNVGLNSDLLSTSEIQPHGKDDHTRARKSMETWERENKEVTLISDDDWASGRNSLDVFGKFSEVATTRKHTSRSHSTLKFGKKALDLHGFGDKLKHIKSVRLTSDSPKANIGPPPVLQLFDKGKEENSVKEVQVDVKSQEKSEKQDKKSVKHDDRAELEARIEMLEEELREAAAIEIGLYSVAVEHLNSKRKVHAPARRLSRFYRHVYKTGSLAKKASCARSIISGLVVVAKACGNDVPRLTFWLSNAIILRAMISQITKDAPPSVEPIIPETKSGKKRSEKKSPLNDLTDTSDDWEDPLTFIMALEKLEAWIFFRIVEGLWWQSFTPHMQPAKKKKKGKRLSTRKTQRWRFGLGDQEQGTFSIELWKKAFQDACERLCPIRAGGHDCGCLPMLSKMVMEQLADRLDVAMFNAILRDSDDGMPTDPMSDPISELKVLPIPAGKSSFGAGAQLKNAVGSWSKWLSDFLGPDNNDPSNDQDESKDETAFKAFHLLNALGDLMMLPTGMLSDANTRKEVCPIFSGPVIKRVFSDFEPDEFSPNPITEEVLEALNSEDPLEASKDCIKSFPCKANPVVYSPLPTALFSSLLGGSGSQAQQRSGSSLLRKSHNSDDELDKLNIPLAFINIQNICISPSSSKPNWIPRGKGGREVVRYRLLHGAWRNGN</sequence>
<evidence type="ECO:0000313" key="3">
    <source>
        <dbReference type="EMBL" id="KAJ8451538.1"/>
    </source>
</evidence>
<comment type="caution">
    <text evidence="3">The sequence shown here is derived from an EMBL/GenBank/DDBJ whole genome shotgun (WGS) entry which is preliminary data.</text>
</comment>
<dbReference type="PANTHER" id="PTHR31344">
    <property type="entry name" value="NUCLEAR PORE COMPLEX PROTEIN NUP205"/>
    <property type="match status" value="1"/>
</dbReference>
<name>A0A9Q1KXT6_9CARY</name>
<dbReference type="PROSITE" id="PS51840">
    <property type="entry name" value="C2_NT"/>
    <property type="match status" value="1"/>
</dbReference>
<evidence type="ECO:0000313" key="4">
    <source>
        <dbReference type="Proteomes" id="UP001153076"/>
    </source>
</evidence>
<dbReference type="InterPro" id="IPR021827">
    <property type="entry name" value="Nup186/Nup192/Nup205"/>
</dbReference>
<proteinExistence type="predicted"/>
<organism evidence="3 4">
    <name type="scientific">Carnegiea gigantea</name>
    <dbReference type="NCBI Taxonomy" id="171969"/>
    <lineage>
        <taxon>Eukaryota</taxon>
        <taxon>Viridiplantae</taxon>
        <taxon>Streptophyta</taxon>
        <taxon>Embryophyta</taxon>
        <taxon>Tracheophyta</taxon>
        <taxon>Spermatophyta</taxon>
        <taxon>Magnoliopsida</taxon>
        <taxon>eudicotyledons</taxon>
        <taxon>Gunneridae</taxon>
        <taxon>Pentapetalae</taxon>
        <taxon>Caryophyllales</taxon>
        <taxon>Cactineae</taxon>
        <taxon>Cactaceae</taxon>
        <taxon>Cactoideae</taxon>
        <taxon>Echinocereeae</taxon>
        <taxon>Carnegiea</taxon>
    </lineage>
</organism>
<dbReference type="GO" id="GO:0005643">
    <property type="term" value="C:nuclear pore"/>
    <property type="evidence" value="ECO:0007669"/>
    <property type="project" value="InterPro"/>
</dbReference>